<organism evidence="2 3">
    <name type="scientific">Alcaligenes xylosoxydans xylosoxydans</name>
    <name type="common">Achromobacter xylosoxidans</name>
    <dbReference type="NCBI Taxonomy" id="85698"/>
    <lineage>
        <taxon>Bacteria</taxon>
        <taxon>Pseudomonadati</taxon>
        <taxon>Pseudomonadota</taxon>
        <taxon>Betaproteobacteria</taxon>
        <taxon>Burkholderiales</taxon>
        <taxon>Alcaligenaceae</taxon>
        <taxon>Achromobacter</taxon>
    </lineage>
</organism>
<dbReference type="AlphaFoldDB" id="A0A0X8NWU2"/>
<dbReference type="RefSeq" id="WP_006394327.1">
    <property type="nucleotide sequence ID" value="NZ_CP014060.2"/>
</dbReference>
<evidence type="ECO:0000313" key="3">
    <source>
        <dbReference type="Proteomes" id="UP000060602"/>
    </source>
</evidence>
<feature type="compositionally biased region" description="Basic and acidic residues" evidence="1">
    <location>
        <begin position="45"/>
        <end position="64"/>
    </location>
</feature>
<name>A0A0X8NWU2_ALCXX</name>
<protein>
    <submittedName>
        <fullName evidence="2">Uncharacterized protein</fullName>
    </submittedName>
</protein>
<reference evidence="3" key="1">
    <citation type="submission" date="2015-12" db="EMBL/GenBank/DDBJ databases">
        <title>FDA dAtabase for Regulatory Grade micrObial Sequences (FDA-ARGOS): Supporting development and validation of Infectious Disease Dx tests.</title>
        <authorList>
            <person name="Case J."/>
            <person name="Tallon L."/>
            <person name="Sadzewicz L."/>
            <person name="Sengamalay N."/>
            <person name="Ott S."/>
            <person name="Godinez A."/>
            <person name="Nagaraj S."/>
            <person name="Nadendla S."/>
            <person name="Sichtig H."/>
        </authorList>
    </citation>
    <scope>NUCLEOTIDE SEQUENCE [LARGE SCALE GENOMIC DNA]</scope>
    <source>
        <strain evidence="3">FDAARGOS_147</strain>
    </source>
</reference>
<gene>
    <name evidence="2" type="ORF">AL504_07005</name>
</gene>
<evidence type="ECO:0000256" key="1">
    <source>
        <dbReference type="SAM" id="MobiDB-lite"/>
    </source>
</evidence>
<accession>A0A0X8NWU2</accession>
<dbReference type="EMBL" id="CP014060">
    <property type="protein sequence ID" value="AMG35803.1"/>
    <property type="molecule type" value="Genomic_DNA"/>
</dbReference>
<proteinExistence type="predicted"/>
<dbReference type="Proteomes" id="UP000060602">
    <property type="component" value="Chromosome"/>
</dbReference>
<feature type="region of interest" description="Disordered" evidence="1">
    <location>
        <begin position="39"/>
        <end position="64"/>
    </location>
</feature>
<evidence type="ECO:0000313" key="2">
    <source>
        <dbReference type="EMBL" id="AMG35803.1"/>
    </source>
</evidence>
<sequence>MISLRAVVLVLLFGVLLFLVMRTPGVLAYDYIARRLRGRGQPPQDARKQDPSAARRPDQARQPG</sequence>